<dbReference type="EMBL" id="BAAATD010000006">
    <property type="protein sequence ID" value="GAA2609350.1"/>
    <property type="molecule type" value="Genomic_DNA"/>
</dbReference>
<dbReference type="Proteomes" id="UP001501509">
    <property type="component" value="Unassembled WGS sequence"/>
</dbReference>
<proteinExistence type="predicted"/>
<accession>A0ABP6CDW8</accession>
<protein>
    <submittedName>
        <fullName evidence="2">Uncharacterized protein</fullName>
    </submittedName>
</protein>
<sequence length="103" mass="10765">MISSTERAIAGKASNPSRNPRHGALSRSAAHVSFANSPLIVLPPCLARRPESSLRRRGAAHSVPATRTWGVPGYTPAFPEDDLFAGPRSDPSAKAAPGLGIAR</sequence>
<feature type="region of interest" description="Disordered" evidence="1">
    <location>
        <begin position="1"/>
        <end position="26"/>
    </location>
</feature>
<name>A0ABP6CDW8_9ACTN</name>
<comment type="caution">
    <text evidence="2">The sequence shown here is derived from an EMBL/GenBank/DDBJ whole genome shotgun (WGS) entry which is preliminary data.</text>
</comment>
<evidence type="ECO:0000313" key="3">
    <source>
        <dbReference type="Proteomes" id="UP001501509"/>
    </source>
</evidence>
<evidence type="ECO:0000256" key="1">
    <source>
        <dbReference type="SAM" id="MobiDB-lite"/>
    </source>
</evidence>
<feature type="region of interest" description="Disordered" evidence="1">
    <location>
        <begin position="80"/>
        <end position="103"/>
    </location>
</feature>
<keyword evidence="3" id="KW-1185">Reference proteome</keyword>
<gene>
    <name evidence="2" type="ORF">GCM10010411_49540</name>
</gene>
<evidence type="ECO:0000313" key="2">
    <source>
        <dbReference type="EMBL" id="GAA2609350.1"/>
    </source>
</evidence>
<organism evidence="2 3">
    <name type="scientific">Actinomadura fulvescens</name>
    <dbReference type="NCBI Taxonomy" id="46160"/>
    <lineage>
        <taxon>Bacteria</taxon>
        <taxon>Bacillati</taxon>
        <taxon>Actinomycetota</taxon>
        <taxon>Actinomycetes</taxon>
        <taxon>Streptosporangiales</taxon>
        <taxon>Thermomonosporaceae</taxon>
        <taxon>Actinomadura</taxon>
    </lineage>
</organism>
<feature type="region of interest" description="Disordered" evidence="1">
    <location>
        <begin position="53"/>
        <end position="72"/>
    </location>
</feature>
<reference evidence="3" key="1">
    <citation type="journal article" date="2019" name="Int. J. Syst. Evol. Microbiol.">
        <title>The Global Catalogue of Microorganisms (GCM) 10K type strain sequencing project: providing services to taxonomists for standard genome sequencing and annotation.</title>
        <authorList>
            <consortium name="The Broad Institute Genomics Platform"/>
            <consortium name="The Broad Institute Genome Sequencing Center for Infectious Disease"/>
            <person name="Wu L."/>
            <person name="Ma J."/>
        </authorList>
    </citation>
    <scope>NUCLEOTIDE SEQUENCE [LARGE SCALE GENOMIC DNA]</scope>
    <source>
        <strain evidence="3">JCM 6833</strain>
    </source>
</reference>